<accession>A0A843SGE5</accession>
<evidence type="ECO:0000256" key="1">
    <source>
        <dbReference type="ARBA" id="ARBA00004377"/>
    </source>
</evidence>
<evidence type="ECO:0000256" key="8">
    <source>
        <dbReference type="ARBA" id="ARBA00023136"/>
    </source>
</evidence>
<keyword evidence="8 9" id="KW-0472">Membrane</keyword>
<evidence type="ECO:0000256" key="7">
    <source>
        <dbReference type="ARBA" id="ARBA00022989"/>
    </source>
</evidence>
<evidence type="ECO:0000256" key="5">
    <source>
        <dbReference type="ARBA" id="ARBA00022519"/>
    </source>
</evidence>
<feature type="coiled-coil region" evidence="10">
    <location>
        <begin position="262"/>
        <end position="296"/>
    </location>
</feature>
<evidence type="ECO:0000256" key="2">
    <source>
        <dbReference type="ARBA" id="ARBA00009477"/>
    </source>
</evidence>
<reference evidence="13 14" key="1">
    <citation type="submission" date="2019-10" db="EMBL/GenBank/DDBJ databases">
        <title>Two novel species isolated from a subtropical stream in China.</title>
        <authorList>
            <person name="Lu H."/>
        </authorList>
    </citation>
    <scope>NUCLEOTIDE SEQUENCE [LARGE SCALE GENOMIC DNA]</scope>
    <source>
        <strain evidence="13 14">FT103W</strain>
    </source>
</reference>
<comment type="similarity">
    <text evidence="2 9">Belongs to the membrane fusion protein (MFP) (TC 8.A.1) family.</text>
</comment>
<keyword evidence="3 9" id="KW-0813">Transport</keyword>
<dbReference type="NCBIfam" id="TIGR01843">
    <property type="entry name" value="type_I_hlyD"/>
    <property type="match status" value="1"/>
</dbReference>
<evidence type="ECO:0000313" key="13">
    <source>
        <dbReference type="EMBL" id="MQA21200.1"/>
    </source>
</evidence>
<dbReference type="InterPro" id="IPR058781">
    <property type="entry name" value="HH_AprE-like"/>
</dbReference>
<feature type="transmembrane region" description="Helical" evidence="9">
    <location>
        <begin position="33"/>
        <end position="51"/>
    </location>
</feature>
<dbReference type="SUPFAM" id="SSF111369">
    <property type="entry name" value="HlyD-like secretion proteins"/>
    <property type="match status" value="1"/>
</dbReference>
<dbReference type="GO" id="GO:0015031">
    <property type="term" value="P:protein transport"/>
    <property type="evidence" value="ECO:0007669"/>
    <property type="project" value="InterPro"/>
</dbReference>
<keyword evidence="7 9" id="KW-1133">Transmembrane helix</keyword>
<keyword evidence="5 9" id="KW-0997">Cell inner membrane</keyword>
<dbReference type="PRINTS" id="PR01490">
    <property type="entry name" value="RTXTOXIND"/>
</dbReference>
<gene>
    <name evidence="13" type="ORF">GEV01_16900</name>
</gene>
<sequence>MNMIKKQEPAAEVITHDVAPLTVNTDASSYARMGWILVLVGFVGFLVWATFAPLDKGVPLSGTVVKESNRKAIQYQAEGIVQDILVNDGDHVKQGQVLVRMNGTQVKSNMDVTIAQYLGGRAAEARLQAELAGKSQIPFPSKLQPYKDDPRVPGIMMLQEQLLTSRQSALRNELAGSDENIAGITSQARGLEESRNAKKEQLAIAKEQMDSTRELAAEGYVARNRFLDLQRTYSQLIGQIAEDVGNLGRSRRQIAELNLRKMQRTQEYQKEVRTQLAETQKEAEALEGRLKGQAFEVGSIEIKSPVDGTVLGSTVFTRGGIVSPGAKMMEIVPTDDSVVVEGQLAVNLIDKVHPGLPVELIFAAFNSNKTPHIQGTVIQVAADRAVEERTGNPYYKVRAKVTPEGAKMIAAKKMAVVPGMPVEIFVKTGERSMMSYLLKPVFDRAKTSMSED</sequence>
<evidence type="ECO:0000313" key="14">
    <source>
        <dbReference type="Proteomes" id="UP000444318"/>
    </source>
</evidence>
<dbReference type="Pfam" id="PF25994">
    <property type="entry name" value="HH_AprE"/>
    <property type="match status" value="1"/>
</dbReference>
<proteinExistence type="inferred from homology"/>
<evidence type="ECO:0000256" key="4">
    <source>
        <dbReference type="ARBA" id="ARBA00022475"/>
    </source>
</evidence>
<organism evidence="13 14">
    <name type="scientific">Rugamonas rivuli</name>
    <dbReference type="NCBI Taxonomy" id="2743358"/>
    <lineage>
        <taxon>Bacteria</taxon>
        <taxon>Pseudomonadati</taxon>
        <taxon>Pseudomonadota</taxon>
        <taxon>Betaproteobacteria</taxon>
        <taxon>Burkholderiales</taxon>
        <taxon>Oxalobacteraceae</taxon>
        <taxon>Telluria group</taxon>
        <taxon>Rugamonas</taxon>
    </lineage>
</organism>
<dbReference type="Gene3D" id="2.40.50.100">
    <property type="match status" value="1"/>
</dbReference>
<dbReference type="PANTHER" id="PTHR30386">
    <property type="entry name" value="MEMBRANE FUSION SUBUNIT OF EMRAB-TOLC MULTIDRUG EFFLUX PUMP"/>
    <property type="match status" value="1"/>
</dbReference>
<dbReference type="InterPro" id="IPR058982">
    <property type="entry name" value="Beta-barrel_AprE"/>
</dbReference>
<feature type="domain" description="AprE-like beta-barrel" evidence="12">
    <location>
        <begin position="339"/>
        <end position="429"/>
    </location>
</feature>
<evidence type="ECO:0000256" key="9">
    <source>
        <dbReference type="RuleBase" id="RU365093"/>
    </source>
</evidence>
<dbReference type="GO" id="GO:0005886">
    <property type="term" value="C:plasma membrane"/>
    <property type="evidence" value="ECO:0007669"/>
    <property type="project" value="UniProtKB-SubCell"/>
</dbReference>
<name>A0A843SGE5_9BURK</name>
<feature type="coiled-coil region" evidence="10">
    <location>
        <begin position="188"/>
        <end position="215"/>
    </location>
</feature>
<dbReference type="Pfam" id="PF26002">
    <property type="entry name" value="Beta-barrel_AprE"/>
    <property type="match status" value="1"/>
</dbReference>
<evidence type="ECO:0000256" key="3">
    <source>
        <dbReference type="ARBA" id="ARBA00022448"/>
    </source>
</evidence>
<dbReference type="EMBL" id="WHUF01000004">
    <property type="protein sequence ID" value="MQA21200.1"/>
    <property type="molecule type" value="Genomic_DNA"/>
</dbReference>
<dbReference type="AlphaFoldDB" id="A0A843SGE5"/>
<feature type="domain" description="AprE-like long alpha-helical hairpin" evidence="11">
    <location>
        <begin position="107"/>
        <end position="292"/>
    </location>
</feature>
<keyword evidence="14" id="KW-1185">Reference proteome</keyword>
<protein>
    <recommendedName>
        <fullName evidence="9">Membrane fusion protein (MFP) family protein</fullName>
    </recommendedName>
</protein>
<evidence type="ECO:0000259" key="11">
    <source>
        <dbReference type="Pfam" id="PF25994"/>
    </source>
</evidence>
<keyword evidence="6 9" id="KW-0812">Transmembrane</keyword>
<evidence type="ECO:0000259" key="12">
    <source>
        <dbReference type="Pfam" id="PF26002"/>
    </source>
</evidence>
<comment type="subcellular location">
    <subcellularLocation>
        <location evidence="1 9">Cell inner membrane</location>
        <topology evidence="1 9">Single-pass membrane protein</topology>
    </subcellularLocation>
</comment>
<dbReference type="InterPro" id="IPR050739">
    <property type="entry name" value="MFP"/>
</dbReference>
<dbReference type="Gene3D" id="2.40.30.170">
    <property type="match status" value="1"/>
</dbReference>
<keyword evidence="4 9" id="KW-1003">Cell membrane</keyword>
<dbReference type="InterPro" id="IPR010129">
    <property type="entry name" value="T1SS_HlyD"/>
</dbReference>
<keyword evidence="10" id="KW-0175">Coiled coil</keyword>
<dbReference type="RefSeq" id="WP_152806501.1">
    <property type="nucleotide sequence ID" value="NZ_WHUF01000004.1"/>
</dbReference>
<evidence type="ECO:0000256" key="6">
    <source>
        <dbReference type="ARBA" id="ARBA00022692"/>
    </source>
</evidence>
<evidence type="ECO:0000256" key="10">
    <source>
        <dbReference type="SAM" id="Coils"/>
    </source>
</evidence>
<comment type="caution">
    <text evidence="13">The sequence shown here is derived from an EMBL/GenBank/DDBJ whole genome shotgun (WGS) entry which is preliminary data.</text>
</comment>
<dbReference type="PANTHER" id="PTHR30386:SF17">
    <property type="entry name" value="ALKALINE PROTEASE SECRETION PROTEIN APRE"/>
    <property type="match status" value="1"/>
</dbReference>
<dbReference type="Proteomes" id="UP000444318">
    <property type="component" value="Unassembled WGS sequence"/>
</dbReference>